<reference evidence="1 2" key="1">
    <citation type="submission" date="2021-06" db="EMBL/GenBank/DDBJ databases">
        <title>Ulceroglandular infection and bacteremia caused by Francisella salimarina in an immunocompromised patient, France.</title>
        <authorList>
            <person name="Hennebique A."/>
            <person name="Caspar Y."/>
            <person name="Maurin M."/>
            <person name="Boisset S."/>
            <person name="Pelloux I."/>
            <person name="Gallego-Hernanz M.P."/>
            <person name="Burucoa C."/>
            <person name="Cazenave-Roblot F."/>
            <person name="Plouzeau C."/>
            <person name="Rammaert B."/>
        </authorList>
    </citation>
    <scope>NUCLEOTIDE SEQUENCE [LARGE SCALE GENOMIC DNA]</scope>
    <source>
        <strain evidence="1 2">CHUGA-F75</strain>
    </source>
</reference>
<dbReference type="Proteomes" id="UP000683421">
    <property type="component" value="Chromosome"/>
</dbReference>
<dbReference type="PIRSF" id="PIRSF005902">
    <property type="entry name" value="DNase_TatD"/>
    <property type="match status" value="1"/>
</dbReference>
<proteinExistence type="predicted"/>
<dbReference type="PANTHER" id="PTHR46124">
    <property type="entry name" value="D-AMINOACYL-TRNA DEACYLASE"/>
    <property type="match status" value="1"/>
</dbReference>
<dbReference type="GO" id="GO:0016788">
    <property type="term" value="F:hydrolase activity, acting on ester bonds"/>
    <property type="evidence" value="ECO:0007669"/>
    <property type="project" value="InterPro"/>
</dbReference>
<protein>
    <submittedName>
        <fullName evidence="1">TatD family hydrolase</fullName>
    </submittedName>
</protein>
<dbReference type="CDD" id="cd01310">
    <property type="entry name" value="TatD_DNAse"/>
    <property type="match status" value="1"/>
</dbReference>
<evidence type="ECO:0000313" key="1">
    <source>
        <dbReference type="EMBL" id="QWU99244.1"/>
    </source>
</evidence>
<evidence type="ECO:0000313" key="2">
    <source>
        <dbReference type="Proteomes" id="UP000683421"/>
    </source>
</evidence>
<dbReference type="Pfam" id="PF01026">
    <property type="entry name" value="TatD_DNase"/>
    <property type="match status" value="1"/>
</dbReference>
<keyword evidence="2" id="KW-1185">Reference proteome</keyword>
<dbReference type="InterPro" id="IPR001130">
    <property type="entry name" value="TatD-like"/>
</dbReference>
<keyword evidence="1" id="KW-0378">Hydrolase</keyword>
<dbReference type="AlphaFoldDB" id="A0AAJ4NNM0"/>
<gene>
    <name evidence="1" type="ORF">KQR59_09135</name>
</gene>
<organism evidence="1 2">
    <name type="scientific">Francisella salimarina</name>
    <dbReference type="NCBI Taxonomy" id="2599927"/>
    <lineage>
        <taxon>Bacteria</taxon>
        <taxon>Pseudomonadati</taxon>
        <taxon>Pseudomonadota</taxon>
        <taxon>Gammaproteobacteria</taxon>
        <taxon>Thiotrichales</taxon>
        <taxon>Francisellaceae</taxon>
        <taxon>Francisella</taxon>
    </lineage>
</organism>
<name>A0AAJ4NNM0_9GAMM</name>
<sequence length="248" mass="28650">MILDAHVHTDKYSSEDLSKVATECRTHNIKLLSVAMCIPSYILIKALSGKYNFIIPSFGIHPWKADCYAQSLESLDMCLQESKYIGEIGLDKKFLDYAAPFRDQQQVFEYIISHRAIDNKLLNLHTSGAELEVLQTLERYKRHRFIVHWYAGDLDVLDKYLALGGHFSIGVEILFSEHIREITRRIPLDRILIETDNPSSYSWLMGREQNDGMPTLLFKVINKICEVKQISTDDFLKILDVNQKNILL</sequence>
<dbReference type="RefSeq" id="WP_216692126.1">
    <property type="nucleotide sequence ID" value="NZ_CP076680.1"/>
</dbReference>
<accession>A0AAJ4NNM0</accession>
<dbReference type="PANTHER" id="PTHR46124:SF2">
    <property type="entry name" value="D-AMINOACYL-TRNA DEACYLASE"/>
    <property type="match status" value="1"/>
</dbReference>
<dbReference type="KEGG" id="fsr:KQR59_09135"/>
<dbReference type="EMBL" id="CP076680">
    <property type="protein sequence ID" value="QWU99244.1"/>
    <property type="molecule type" value="Genomic_DNA"/>
</dbReference>